<evidence type="ECO:0008006" key="4">
    <source>
        <dbReference type="Google" id="ProtNLM"/>
    </source>
</evidence>
<evidence type="ECO:0000313" key="3">
    <source>
        <dbReference type="Proteomes" id="UP000627781"/>
    </source>
</evidence>
<keyword evidence="3" id="KW-1185">Reference proteome</keyword>
<gene>
    <name evidence="2" type="ORF">H9661_18570</name>
</gene>
<dbReference type="EMBL" id="JACSRA010000046">
    <property type="protein sequence ID" value="MBD7913362.1"/>
    <property type="molecule type" value="Genomic_DNA"/>
</dbReference>
<reference evidence="2 3" key="1">
    <citation type="submission" date="2020-08" db="EMBL/GenBank/DDBJ databases">
        <title>A Genomic Blueprint of the Chicken Gut Microbiome.</title>
        <authorList>
            <person name="Gilroy R."/>
            <person name="Ravi A."/>
            <person name="Getino M."/>
            <person name="Pursley I."/>
            <person name="Horton D.L."/>
            <person name="Alikhan N.-F."/>
            <person name="Baker D."/>
            <person name="Gharbi K."/>
            <person name="Hall N."/>
            <person name="Watson M."/>
            <person name="Adriaenssens E.M."/>
            <person name="Foster-Nyarko E."/>
            <person name="Jarju S."/>
            <person name="Secka A."/>
            <person name="Antonio M."/>
            <person name="Oren A."/>
            <person name="Chaudhuri R."/>
            <person name="La Ragione R.M."/>
            <person name="Hildebrand F."/>
            <person name="Pallen M.J."/>
        </authorList>
    </citation>
    <scope>NUCLEOTIDE SEQUENCE [LARGE SCALE GENOMIC DNA]</scope>
    <source>
        <strain evidence="2 3">Sa3CVN1</strain>
    </source>
</reference>
<keyword evidence="1" id="KW-1133">Transmembrane helix</keyword>
<proteinExistence type="predicted"/>
<comment type="caution">
    <text evidence="2">The sequence shown here is derived from an EMBL/GenBank/DDBJ whole genome shotgun (WGS) entry which is preliminary data.</text>
</comment>
<keyword evidence="1" id="KW-0472">Membrane</keyword>
<keyword evidence="1" id="KW-0812">Transmembrane</keyword>
<organism evidence="2 3">
    <name type="scientific">Clostridium cibarium</name>
    <dbReference type="NCBI Taxonomy" id="2762247"/>
    <lineage>
        <taxon>Bacteria</taxon>
        <taxon>Bacillati</taxon>
        <taxon>Bacillota</taxon>
        <taxon>Clostridia</taxon>
        <taxon>Eubacteriales</taxon>
        <taxon>Clostridiaceae</taxon>
        <taxon>Clostridium</taxon>
    </lineage>
</organism>
<feature type="transmembrane region" description="Helical" evidence="1">
    <location>
        <begin position="471"/>
        <end position="496"/>
    </location>
</feature>
<feature type="transmembrane region" description="Helical" evidence="1">
    <location>
        <begin position="148"/>
        <end position="166"/>
    </location>
</feature>
<dbReference type="Proteomes" id="UP000627781">
    <property type="component" value="Unassembled WGS sequence"/>
</dbReference>
<feature type="transmembrane region" description="Helical" evidence="1">
    <location>
        <begin position="440"/>
        <end position="459"/>
    </location>
</feature>
<accession>A0ABR8PYX1</accession>
<feature type="transmembrane region" description="Helical" evidence="1">
    <location>
        <begin position="409"/>
        <end position="428"/>
    </location>
</feature>
<protein>
    <recommendedName>
        <fullName evidence="4">Transmembrane protein</fullName>
    </recommendedName>
</protein>
<feature type="transmembrane region" description="Helical" evidence="1">
    <location>
        <begin position="172"/>
        <end position="192"/>
    </location>
</feature>
<feature type="transmembrane region" description="Helical" evidence="1">
    <location>
        <begin position="204"/>
        <end position="219"/>
    </location>
</feature>
<dbReference type="RefSeq" id="WP_185966909.1">
    <property type="nucleotide sequence ID" value="NZ_JACSRA010000046.1"/>
</dbReference>
<feature type="transmembrane region" description="Helical" evidence="1">
    <location>
        <begin position="88"/>
        <end position="112"/>
    </location>
</feature>
<feature type="transmembrane region" description="Helical" evidence="1">
    <location>
        <begin position="16"/>
        <end position="34"/>
    </location>
</feature>
<name>A0ABR8PYX1_9CLOT</name>
<sequence>MEFKKMIKDNNKYKKLFYFIFVVIAAIIITFVLFKYPQQGVADQGDFDRVMTSSGLSLLDSDKDNSDFVRFYDYTVTNYKISWNIISILLTIIGSSIGYLIFSISAICKLLGSDVFKTQYLAIAYSIIYIAGLTLLLKNLKIKSKLKLFLLSIIFLFIFLDGNYLIWFNSLYGEPMMITTCIMFIVSFLNYVNYKYGKKDDTRLVRNIVYVFIAAFLFLGSKMQVLTALPFIAVLLGKILWDNRNSIKKKTLIKLGVFFAIVVIYPVQLNKTNGNISKDTQYNSVFFGVLNGSETPEQDLIDMGLNPEMAVEAGKHSYLDSSEYEKYVPRADVTESEFYSKMSNGKLAKFYLTHPKRLIEGMEYTASKAYITSTSLGKCSREDSEESIKELNRFTVWSTFRENHLPAKLWFIIGVYLSIFAVSLCTFIKNRSNGEVRNKIILLWAIMLIGAIQFPMPFVGNGKADTAKQLFLFNFIFDIMLVTFVSWICFSVIDLFKNKLIIKR</sequence>
<evidence type="ECO:0000256" key="1">
    <source>
        <dbReference type="SAM" id="Phobius"/>
    </source>
</evidence>
<evidence type="ECO:0000313" key="2">
    <source>
        <dbReference type="EMBL" id="MBD7913362.1"/>
    </source>
</evidence>
<feature type="transmembrane region" description="Helical" evidence="1">
    <location>
        <begin position="118"/>
        <end position="136"/>
    </location>
</feature>